<feature type="transmembrane region" description="Helical" evidence="1">
    <location>
        <begin position="54"/>
        <end position="77"/>
    </location>
</feature>
<keyword evidence="1" id="KW-1133">Transmembrane helix</keyword>
<proteinExistence type="predicted"/>
<evidence type="ECO:0000313" key="2">
    <source>
        <dbReference type="EMBL" id="MPC80587.1"/>
    </source>
</evidence>
<keyword evidence="1" id="KW-0812">Transmembrane</keyword>
<reference evidence="2 3" key="1">
    <citation type="submission" date="2019-05" db="EMBL/GenBank/DDBJ databases">
        <title>Another draft genome of Portunus trituberculatus and its Hox gene families provides insights of decapod evolution.</title>
        <authorList>
            <person name="Jeong J.-H."/>
            <person name="Song I."/>
            <person name="Kim S."/>
            <person name="Choi T."/>
            <person name="Kim D."/>
            <person name="Ryu S."/>
            <person name="Kim W."/>
        </authorList>
    </citation>
    <scope>NUCLEOTIDE SEQUENCE [LARGE SCALE GENOMIC DNA]</scope>
    <source>
        <tissue evidence="2">Muscle</tissue>
    </source>
</reference>
<keyword evidence="1" id="KW-0472">Membrane</keyword>
<evidence type="ECO:0000313" key="3">
    <source>
        <dbReference type="Proteomes" id="UP000324222"/>
    </source>
</evidence>
<dbReference type="EMBL" id="VSRR010054457">
    <property type="protein sequence ID" value="MPC80587.1"/>
    <property type="molecule type" value="Genomic_DNA"/>
</dbReference>
<gene>
    <name evidence="2" type="ORF">E2C01_075170</name>
</gene>
<dbReference type="Proteomes" id="UP000324222">
    <property type="component" value="Unassembled WGS sequence"/>
</dbReference>
<name>A0A5B7IGD4_PORTR</name>
<organism evidence="2 3">
    <name type="scientific">Portunus trituberculatus</name>
    <name type="common">Swimming crab</name>
    <name type="synonym">Neptunus trituberculatus</name>
    <dbReference type="NCBI Taxonomy" id="210409"/>
    <lineage>
        <taxon>Eukaryota</taxon>
        <taxon>Metazoa</taxon>
        <taxon>Ecdysozoa</taxon>
        <taxon>Arthropoda</taxon>
        <taxon>Crustacea</taxon>
        <taxon>Multicrustacea</taxon>
        <taxon>Malacostraca</taxon>
        <taxon>Eumalacostraca</taxon>
        <taxon>Eucarida</taxon>
        <taxon>Decapoda</taxon>
        <taxon>Pleocyemata</taxon>
        <taxon>Brachyura</taxon>
        <taxon>Eubrachyura</taxon>
        <taxon>Portunoidea</taxon>
        <taxon>Portunidae</taxon>
        <taxon>Portuninae</taxon>
        <taxon>Portunus</taxon>
    </lineage>
</organism>
<sequence>MYEVKVRGGTYSRFFSENNKTYKGPFSHPRKILLYPDCHKRPHPKQGTGFEMSAGIIAGIICATFALFLLVVAMIIWRQVHKRQKQ</sequence>
<accession>A0A5B7IGD4</accession>
<dbReference type="AlphaFoldDB" id="A0A5B7IGD4"/>
<keyword evidence="3" id="KW-1185">Reference proteome</keyword>
<evidence type="ECO:0000256" key="1">
    <source>
        <dbReference type="SAM" id="Phobius"/>
    </source>
</evidence>
<comment type="caution">
    <text evidence="2">The sequence shown here is derived from an EMBL/GenBank/DDBJ whole genome shotgun (WGS) entry which is preliminary data.</text>
</comment>
<protein>
    <submittedName>
        <fullName evidence="2">Uncharacterized protein</fullName>
    </submittedName>
</protein>
<dbReference type="OrthoDB" id="6371915at2759"/>